<dbReference type="OrthoDB" id="5188303at2"/>
<keyword evidence="3" id="KW-1185">Reference proteome</keyword>
<dbReference type="AlphaFoldDB" id="A0A4Q7NR99"/>
<evidence type="ECO:0000313" key="3">
    <source>
        <dbReference type="Proteomes" id="UP000293638"/>
    </source>
</evidence>
<dbReference type="Proteomes" id="UP000293638">
    <property type="component" value="Unassembled WGS sequence"/>
</dbReference>
<organism evidence="2 3">
    <name type="scientific">Motilibacter rhizosphaerae</name>
    <dbReference type="NCBI Taxonomy" id="598652"/>
    <lineage>
        <taxon>Bacteria</taxon>
        <taxon>Bacillati</taxon>
        <taxon>Actinomycetota</taxon>
        <taxon>Actinomycetes</taxon>
        <taxon>Motilibacterales</taxon>
        <taxon>Motilibacteraceae</taxon>
        <taxon>Motilibacter</taxon>
    </lineage>
</organism>
<comment type="caution">
    <text evidence="2">The sequence shown here is derived from an EMBL/GenBank/DDBJ whole genome shotgun (WGS) entry which is preliminary data.</text>
</comment>
<proteinExistence type="predicted"/>
<evidence type="ECO:0000313" key="2">
    <source>
        <dbReference type="EMBL" id="RZS89360.1"/>
    </source>
</evidence>
<dbReference type="InterPro" id="IPR009839">
    <property type="entry name" value="SseB_N"/>
</dbReference>
<evidence type="ECO:0000259" key="1">
    <source>
        <dbReference type="Pfam" id="PF07179"/>
    </source>
</evidence>
<gene>
    <name evidence="2" type="ORF">EV189_1123</name>
</gene>
<protein>
    <submittedName>
        <fullName evidence="2">Type III secretion system (T3SS) SseB-like protein</fullName>
    </submittedName>
</protein>
<dbReference type="Pfam" id="PF07179">
    <property type="entry name" value="SseB"/>
    <property type="match status" value="1"/>
</dbReference>
<feature type="domain" description="SseB protein N-terminal" evidence="1">
    <location>
        <begin position="23"/>
        <end position="144"/>
    </location>
</feature>
<sequence>MSTGRGIPDPGFAGDAGGADPVLREALDAYAADPARAPQVRYALSRARVLVPVVAVLVEEDEPVDGLRREKATDMALVTLAGPDGRRALPAFTSLATLAAWRADARPVPVEASRAALSAAAEGAEALVLDPAGPVVFAVTGPLLRLVAEEGVQPPLWADDAAPAAVRAALADVPEVVGVRFEPLAGGDARLVLRVGSGRPVREVLAQVAPALQGLELLQARVLTGLDIAVEQVEGV</sequence>
<name>A0A4Q7NR99_9ACTN</name>
<dbReference type="EMBL" id="SGXD01000002">
    <property type="protein sequence ID" value="RZS89360.1"/>
    <property type="molecule type" value="Genomic_DNA"/>
</dbReference>
<reference evidence="2 3" key="1">
    <citation type="submission" date="2019-02" db="EMBL/GenBank/DDBJ databases">
        <title>Genomic Encyclopedia of Type Strains, Phase IV (KMG-IV): sequencing the most valuable type-strain genomes for metagenomic binning, comparative biology and taxonomic classification.</title>
        <authorList>
            <person name="Goeker M."/>
        </authorList>
    </citation>
    <scope>NUCLEOTIDE SEQUENCE [LARGE SCALE GENOMIC DNA]</scope>
    <source>
        <strain evidence="2 3">DSM 45622</strain>
    </source>
</reference>
<accession>A0A4Q7NR99</accession>
<dbReference type="RefSeq" id="WP_130491986.1">
    <property type="nucleotide sequence ID" value="NZ_SGXD01000002.1"/>
</dbReference>